<feature type="chain" id="PRO_5034237804" evidence="2">
    <location>
        <begin position="18"/>
        <end position="130"/>
    </location>
</feature>
<protein>
    <submittedName>
        <fullName evidence="3">Uncharacterized protein</fullName>
    </submittedName>
</protein>
<accession>A0A8H3BWT5</accession>
<feature type="transmembrane region" description="Helical" evidence="1">
    <location>
        <begin position="41"/>
        <end position="62"/>
    </location>
</feature>
<keyword evidence="1" id="KW-1133">Transmembrane helix</keyword>
<dbReference type="Proteomes" id="UP000663888">
    <property type="component" value="Unassembled WGS sequence"/>
</dbReference>
<comment type="caution">
    <text evidence="3">The sequence shown here is derived from an EMBL/GenBank/DDBJ whole genome shotgun (WGS) entry which is preliminary data.</text>
</comment>
<feature type="signal peptide" evidence="2">
    <location>
        <begin position="1"/>
        <end position="17"/>
    </location>
</feature>
<dbReference type="AlphaFoldDB" id="A0A8H3BWT5"/>
<keyword evidence="2" id="KW-0732">Signal</keyword>
<keyword evidence="1" id="KW-0472">Membrane</keyword>
<proteinExistence type="predicted"/>
<reference evidence="3" key="1">
    <citation type="submission" date="2021-01" db="EMBL/GenBank/DDBJ databases">
        <authorList>
            <person name="Kaushik A."/>
        </authorList>
    </citation>
    <scope>NUCLEOTIDE SEQUENCE</scope>
    <source>
        <strain evidence="3">AG4-R118</strain>
    </source>
</reference>
<organism evidence="3 4">
    <name type="scientific">Rhizoctonia solani</name>
    <dbReference type="NCBI Taxonomy" id="456999"/>
    <lineage>
        <taxon>Eukaryota</taxon>
        <taxon>Fungi</taxon>
        <taxon>Dikarya</taxon>
        <taxon>Basidiomycota</taxon>
        <taxon>Agaricomycotina</taxon>
        <taxon>Agaricomycetes</taxon>
        <taxon>Cantharellales</taxon>
        <taxon>Ceratobasidiaceae</taxon>
        <taxon>Rhizoctonia</taxon>
    </lineage>
</organism>
<evidence type="ECO:0000256" key="1">
    <source>
        <dbReference type="SAM" id="Phobius"/>
    </source>
</evidence>
<evidence type="ECO:0000313" key="3">
    <source>
        <dbReference type="EMBL" id="CAE6468005.1"/>
    </source>
</evidence>
<name>A0A8H3BWT5_9AGAM</name>
<evidence type="ECO:0000256" key="2">
    <source>
        <dbReference type="SAM" id="SignalP"/>
    </source>
</evidence>
<gene>
    <name evidence="3" type="ORF">RDB_LOCUS101966</name>
</gene>
<sequence length="130" mass="14445">MGLILALLLLLNLGAYQEYYIPRRLKSQRARGFNWLDANWILPTIAFAYGVEFLVEVVLAYFAKRATVRSKLAADEAKEADRKAMAETSRRDIAAAAAVAEAIHLGGPWNFKDVSGSHRATPLLPIQDED</sequence>
<evidence type="ECO:0000313" key="4">
    <source>
        <dbReference type="Proteomes" id="UP000663888"/>
    </source>
</evidence>
<keyword evidence="1" id="KW-0812">Transmembrane</keyword>
<dbReference type="EMBL" id="CAJMWX010001107">
    <property type="protein sequence ID" value="CAE6468005.1"/>
    <property type="molecule type" value="Genomic_DNA"/>
</dbReference>